<dbReference type="STRING" id="1351755.CCH01_17450"/>
<dbReference type="Proteomes" id="UP000190476">
    <property type="component" value="Chromosome I"/>
</dbReference>
<dbReference type="EMBL" id="LT799839">
    <property type="protein sequence ID" value="SLK19710.1"/>
    <property type="molecule type" value="Genomic_DNA"/>
</dbReference>
<keyword evidence="2" id="KW-1185">Reference proteome</keyword>
<gene>
    <name evidence="1" type="ORF">CCH01_17450</name>
</gene>
<reference evidence="2" key="1">
    <citation type="submission" date="2017-03" db="EMBL/GenBank/DDBJ databases">
        <authorList>
            <person name="Falquet L."/>
            <person name="Falquet L."/>
        </authorList>
    </citation>
    <scope>NUCLEOTIDE SEQUENCE [LARGE SCALE GENOMIC DNA]</scope>
</reference>
<sequence length="39" mass="4500">MSFKILERYINKCKVNGIEPTLIGAEIFKKYGILLTNKI</sequence>
<protein>
    <submittedName>
        <fullName evidence="1">Uncharacterized protein</fullName>
    </submittedName>
</protein>
<dbReference type="AlphaFoldDB" id="S6FN96"/>
<evidence type="ECO:0000313" key="2">
    <source>
        <dbReference type="Proteomes" id="UP000190476"/>
    </source>
</evidence>
<organism evidence="1 2">
    <name type="scientific">Clostridium chauvoei JF4335</name>
    <dbReference type="NCBI Taxonomy" id="1351755"/>
    <lineage>
        <taxon>Bacteria</taxon>
        <taxon>Bacillati</taxon>
        <taxon>Bacillota</taxon>
        <taxon>Clostridia</taxon>
        <taxon>Eubacteriales</taxon>
        <taxon>Clostridiaceae</taxon>
        <taxon>Clostridium</taxon>
    </lineage>
</organism>
<proteinExistence type="predicted"/>
<evidence type="ECO:0000313" key="1">
    <source>
        <dbReference type="EMBL" id="SLK19710.1"/>
    </source>
</evidence>
<accession>S6FN96</accession>
<name>S6FN96_9CLOT</name>